<accession>A0A6J4HK44</accession>
<organism evidence="1">
    <name type="scientific">uncultured Coleofasciculus sp</name>
    <dbReference type="NCBI Taxonomy" id="1267456"/>
    <lineage>
        <taxon>Bacteria</taxon>
        <taxon>Bacillati</taxon>
        <taxon>Cyanobacteriota</taxon>
        <taxon>Cyanophyceae</taxon>
        <taxon>Coleofasciculales</taxon>
        <taxon>Coleofasciculaceae</taxon>
        <taxon>Coleofasciculus</taxon>
        <taxon>environmental samples</taxon>
    </lineage>
</organism>
<dbReference type="EMBL" id="CADCTM010000109">
    <property type="protein sequence ID" value="CAA9225540.1"/>
    <property type="molecule type" value="Genomic_DNA"/>
</dbReference>
<reference evidence="1" key="1">
    <citation type="submission" date="2020-02" db="EMBL/GenBank/DDBJ databases">
        <authorList>
            <person name="Meier V. D."/>
        </authorList>
    </citation>
    <scope>NUCLEOTIDE SEQUENCE</scope>
    <source>
        <strain evidence="1">AVDCRST_MAG92</strain>
    </source>
</reference>
<dbReference type="AlphaFoldDB" id="A0A6J4HK44"/>
<name>A0A6J4HK44_9CYAN</name>
<evidence type="ECO:0000313" key="1">
    <source>
        <dbReference type="EMBL" id="CAA9225540.1"/>
    </source>
</evidence>
<proteinExistence type="predicted"/>
<protein>
    <submittedName>
        <fullName evidence="1">Uncharacterized protein</fullName>
    </submittedName>
</protein>
<gene>
    <name evidence="1" type="ORF">AVDCRST_MAG92-768</name>
</gene>
<sequence length="43" mass="4662">MLPNFGLESVSDYKQITSVNSKTGLRAVLSSPLPVKLPCQKSK</sequence>